<evidence type="ECO:0000256" key="1">
    <source>
        <dbReference type="ARBA" id="ARBA00000085"/>
    </source>
</evidence>
<evidence type="ECO:0000256" key="8">
    <source>
        <dbReference type="ARBA" id="ARBA00022989"/>
    </source>
</evidence>
<dbReference type="Pfam" id="PF13185">
    <property type="entry name" value="GAF_2"/>
    <property type="match status" value="1"/>
</dbReference>
<dbReference type="RefSeq" id="WP_209465514.1">
    <property type="nucleotide sequence ID" value="NZ_JAGGLG010000004.1"/>
</dbReference>
<feature type="domain" description="Histidine kinase" evidence="13">
    <location>
        <begin position="442"/>
        <end position="637"/>
    </location>
</feature>
<keyword evidence="10 12" id="KW-0472">Membrane</keyword>
<evidence type="ECO:0000256" key="10">
    <source>
        <dbReference type="ARBA" id="ARBA00023136"/>
    </source>
</evidence>
<keyword evidence="15" id="KW-1185">Reference proteome</keyword>
<comment type="subcellular location">
    <subcellularLocation>
        <location evidence="2">Cell membrane</location>
        <topology evidence="2">Multi-pass membrane protein</topology>
    </subcellularLocation>
</comment>
<keyword evidence="11" id="KW-0175">Coiled coil</keyword>
<feature type="transmembrane region" description="Helical" evidence="12">
    <location>
        <begin position="119"/>
        <end position="137"/>
    </location>
</feature>
<dbReference type="Proteomes" id="UP001519289">
    <property type="component" value="Unassembled WGS sequence"/>
</dbReference>
<feature type="coiled-coil region" evidence="11">
    <location>
        <begin position="237"/>
        <end position="275"/>
    </location>
</feature>
<organism evidence="14 15">
    <name type="scientific">Symbiobacterium terraclitae</name>
    <dbReference type="NCBI Taxonomy" id="557451"/>
    <lineage>
        <taxon>Bacteria</taxon>
        <taxon>Bacillati</taxon>
        <taxon>Bacillota</taxon>
        <taxon>Clostridia</taxon>
        <taxon>Eubacteriales</taxon>
        <taxon>Symbiobacteriaceae</taxon>
        <taxon>Symbiobacterium</taxon>
    </lineage>
</organism>
<dbReference type="InterPro" id="IPR050482">
    <property type="entry name" value="Sensor_HK_TwoCompSys"/>
</dbReference>
<gene>
    <name evidence="14" type="ORF">J2Z79_000751</name>
</gene>
<evidence type="ECO:0000256" key="9">
    <source>
        <dbReference type="ARBA" id="ARBA00023012"/>
    </source>
</evidence>
<evidence type="ECO:0000256" key="3">
    <source>
        <dbReference type="ARBA" id="ARBA00012438"/>
    </source>
</evidence>
<keyword evidence="9" id="KW-0902">Two-component regulatory system</keyword>
<reference evidence="14 15" key="1">
    <citation type="submission" date="2021-03" db="EMBL/GenBank/DDBJ databases">
        <title>Genomic Encyclopedia of Type Strains, Phase IV (KMG-IV): sequencing the most valuable type-strain genomes for metagenomic binning, comparative biology and taxonomic classification.</title>
        <authorList>
            <person name="Goeker M."/>
        </authorList>
    </citation>
    <scope>NUCLEOTIDE SEQUENCE [LARGE SCALE GENOMIC DNA]</scope>
    <source>
        <strain evidence="14 15">DSM 27138</strain>
    </source>
</reference>
<dbReference type="InterPro" id="IPR011712">
    <property type="entry name" value="Sig_transdc_His_kin_sub3_dim/P"/>
</dbReference>
<dbReference type="GO" id="GO:0016301">
    <property type="term" value="F:kinase activity"/>
    <property type="evidence" value="ECO:0007669"/>
    <property type="project" value="UniProtKB-KW"/>
</dbReference>
<sequence length="642" mass="70343">MHKSRSLLISMLSLGLLAGASLLLPLYFPGIGQPLPPPLTSLAIAAIIGLLVWLAQPWRVAIRGARGDISISMAIDVAAMLLYHPFIAALGSAVGTASHHLFGLPFIRPRTWENRVARAAVRGVVTFAAVALGGWAAEMLRPAPGDIVFSQDWLAIFVGISIRLLIRIVGYPLGMAALRRDPVWESLRREWERLPLVPFLLTTTLGGTAALIFQYQPPAIVLLFGPLAATWALSQEFRRLNELLDTLEDKVQDRTARLEETVTALERRLAESEALHAVDEAISTAIHPDEVLAVIARESVRVTGGSSALVTLLTADNRQFVRATSGEGMEKYIGLELPMQGNLTSLVLQTGLPHVSRNPERDPRLNQDLVRAGRWRDVIEAPIRTKDRTLGVLVVASQQPDRFDEQHLRLLTLLANQAGRLIENSELHAKAREVAVLEERNRLARELHDSVTQVLFGLTLNLESAASVLSRNPEKAASLVTRSQEMAAEALAEMRSLIFELRPAALQEKGLAMALSNHVNLFRRRHGIDVSLTLEGDERLPPEVEFALYRVAQEALNNVAKHARAQHVRVRLQLQPDEARLEVCDDGIGFDPNAGTRGGSFGMIGMRERLSEVKGFLEVESAPGQGTCIRGRIPLAAGGDAR</sequence>
<evidence type="ECO:0000256" key="2">
    <source>
        <dbReference type="ARBA" id="ARBA00004651"/>
    </source>
</evidence>
<dbReference type="PROSITE" id="PS50109">
    <property type="entry name" value="HIS_KIN"/>
    <property type="match status" value="1"/>
</dbReference>
<dbReference type="Gene3D" id="3.30.450.40">
    <property type="match status" value="1"/>
</dbReference>
<dbReference type="SMART" id="SM00387">
    <property type="entry name" value="HATPase_c"/>
    <property type="match status" value="1"/>
</dbReference>
<evidence type="ECO:0000313" key="15">
    <source>
        <dbReference type="Proteomes" id="UP001519289"/>
    </source>
</evidence>
<dbReference type="InterPro" id="IPR005467">
    <property type="entry name" value="His_kinase_dom"/>
</dbReference>
<dbReference type="InterPro" id="IPR003018">
    <property type="entry name" value="GAF"/>
</dbReference>
<dbReference type="EMBL" id="JAGGLG010000004">
    <property type="protein sequence ID" value="MBP2017368.1"/>
    <property type="molecule type" value="Genomic_DNA"/>
</dbReference>
<feature type="transmembrane region" description="Helical" evidence="12">
    <location>
        <begin position="153"/>
        <end position="173"/>
    </location>
</feature>
<dbReference type="PANTHER" id="PTHR24421:SF37">
    <property type="entry name" value="SENSOR HISTIDINE KINASE NARS"/>
    <property type="match status" value="1"/>
</dbReference>
<feature type="transmembrane region" description="Helical" evidence="12">
    <location>
        <begin position="194"/>
        <end position="213"/>
    </location>
</feature>
<keyword evidence="4" id="KW-1003">Cell membrane</keyword>
<dbReference type="Pfam" id="PF02518">
    <property type="entry name" value="HATPase_c"/>
    <property type="match status" value="1"/>
</dbReference>
<accession>A0ABS4JPA2</accession>
<dbReference type="Pfam" id="PF07730">
    <property type="entry name" value="HisKA_3"/>
    <property type="match status" value="1"/>
</dbReference>
<keyword evidence="8 12" id="KW-1133">Transmembrane helix</keyword>
<dbReference type="SMART" id="SM00065">
    <property type="entry name" value="GAF"/>
    <property type="match status" value="1"/>
</dbReference>
<dbReference type="SUPFAM" id="SSF55874">
    <property type="entry name" value="ATPase domain of HSP90 chaperone/DNA topoisomerase II/histidine kinase"/>
    <property type="match status" value="1"/>
</dbReference>
<evidence type="ECO:0000256" key="12">
    <source>
        <dbReference type="SAM" id="Phobius"/>
    </source>
</evidence>
<protein>
    <recommendedName>
        <fullName evidence="3">histidine kinase</fullName>
        <ecNumber evidence="3">2.7.13.3</ecNumber>
    </recommendedName>
</protein>
<dbReference type="EC" id="2.7.13.3" evidence="3"/>
<evidence type="ECO:0000256" key="7">
    <source>
        <dbReference type="ARBA" id="ARBA00022777"/>
    </source>
</evidence>
<evidence type="ECO:0000256" key="6">
    <source>
        <dbReference type="ARBA" id="ARBA00022692"/>
    </source>
</evidence>
<evidence type="ECO:0000256" key="5">
    <source>
        <dbReference type="ARBA" id="ARBA00022679"/>
    </source>
</evidence>
<dbReference type="Gene3D" id="1.20.5.1930">
    <property type="match status" value="1"/>
</dbReference>
<keyword evidence="5" id="KW-0808">Transferase</keyword>
<proteinExistence type="predicted"/>
<evidence type="ECO:0000256" key="11">
    <source>
        <dbReference type="SAM" id="Coils"/>
    </source>
</evidence>
<keyword evidence="7 14" id="KW-0418">Kinase</keyword>
<evidence type="ECO:0000259" key="13">
    <source>
        <dbReference type="PROSITE" id="PS50109"/>
    </source>
</evidence>
<dbReference type="InterPro" id="IPR029016">
    <property type="entry name" value="GAF-like_dom_sf"/>
</dbReference>
<name>A0ABS4JPA2_9FIRM</name>
<dbReference type="SUPFAM" id="SSF55781">
    <property type="entry name" value="GAF domain-like"/>
    <property type="match status" value="1"/>
</dbReference>
<dbReference type="CDD" id="cd16917">
    <property type="entry name" value="HATPase_UhpB-NarQ-NarX-like"/>
    <property type="match status" value="1"/>
</dbReference>
<comment type="caution">
    <text evidence="14">The sequence shown here is derived from an EMBL/GenBank/DDBJ whole genome shotgun (WGS) entry which is preliminary data.</text>
</comment>
<dbReference type="InterPro" id="IPR003594">
    <property type="entry name" value="HATPase_dom"/>
</dbReference>
<evidence type="ECO:0000256" key="4">
    <source>
        <dbReference type="ARBA" id="ARBA00022475"/>
    </source>
</evidence>
<evidence type="ECO:0000313" key="14">
    <source>
        <dbReference type="EMBL" id="MBP2017368.1"/>
    </source>
</evidence>
<comment type="catalytic activity">
    <reaction evidence="1">
        <text>ATP + protein L-histidine = ADP + protein N-phospho-L-histidine.</text>
        <dbReference type="EC" id="2.7.13.3"/>
    </reaction>
</comment>
<keyword evidence="6 12" id="KW-0812">Transmembrane</keyword>
<dbReference type="InterPro" id="IPR036890">
    <property type="entry name" value="HATPase_C_sf"/>
</dbReference>
<feature type="transmembrane region" description="Helical" evidence="12">
    <location>
        <begin position="39"/>
        <end position="55"/>
    </location>
</feature>
<dbReference type="Gene3D" id="3.30.565.10">
    <property type="entry name" value="Histidine kinase-like ATPase, C-terminal domain"/>
    <property type="match status" value="1"/>
</dbReference>
<dbReference type="PANTHER" id="PTHR24421">
    <property type="entry name" value="NITRATE/NITRITE SENSOR PROTEIN NARX-RELATED"/>
    <property type="match status" value="1"/>
</dbReference>